<sequence length="240" mass="26477">MTSHRPPVTPEAPKRSARQQFYWQGLHVPFVAPWSDEEPLPTSLIKRVGPDGAEGIAYADEVSGADRRDGNLWVRWPLLRGRGQPRLADIHPLRQRQAMSHMLCMVCATSTFNNDEFRRWGGKHLFIGRDVDGRPIRDGDVTDTPPVCLPCAVEAAEACPHLVKGHTAALVERTEPWGVSGIVYDPRTLRPIPTKTKNGLTDVAFEDPALRWTLAARDVVTLHGCTPVDLSELATLGVAA</sequence>
<dbReference type="GeneID" id="95451908"/>
<protein>
    <submittedName>
        <fullName evidence="1">Uncharacterized protein</fullName>
    </submittedName>
</protein>
<evidence type="ECO:0000313" key="1">
    <source>
        <dbReference type="EMBL" id="TGN72268.1"/>
    </source>
</evidence>
<reference evidence="1 2" key="1">
    <citation type="submission" date="2019-04" db="EMBL/GenBank/DDBJ databases">
        <title>Streptomyces sp. nov. Bv016 isolated from bark of Buahinia variegata.</title>
        <authorList>
            <person name="Kanchanasin P."/>
            <person name="Tanasupawat S."/>
            <person name="Yuki M."/>
            <person name="Kudo T."/>
        </authorList>
    </citation>
    <scope>NUCLEOTIDE SEQUENCE [LARGE SCALE GENOMIC DNA]</scope>
    <source>
        <strain evidence="1 2">Bv016</strain>
    </source>
</reference>
<name>A0A4Z1CTS7_9ACTN</name>
<keyword evidence="2" id="KW-1185">Reference proteome</keyword>
<organism evidence="1 2">
    <name type="scientific">Streptomyces bauhiniae</name>
    <dbReference type="NCBI Taxonomy" id="2340725"/>
    <lineage>
        <taxon>Bacteria</taxon>
        <taxon>Bacillati</taxon>
        <taxon>Actinomycetota</taxon>
        <taxon>Actinomycetes</taxon>
        <taxon>Kitasatosporales</taxon>
        <taxon>Streptomycetaceae</taxon>
        <taxon>Streptomyces</taxon>
    </lineage>
</organism>
<proteinExistence type="predicted"/>
<dbReference type="EMBL" id="SRRT01000013">
    <property type="protein sequence ID" value="TGN72268.1"/>
    <property type="molecule type" value="Genomic_DNA"/>
</dbReference>
<dbReference type="Proteomes" id="UP000298159">
    <property type="component" value="Unassembled WGS sequence"/>
</dbReference>
<dbReference type="AlphaFoldDB" id="A0A4Z1CTS7"/>
<dbReference type="RefSeq" id="WP_135788914.1">
    <property type="nucleotide sequence ID" value="NZ_SRRT01000013.1"/>
</dbReference>
<evidence type="ECO:0000313" key="2">
    <source>
        <dbReference type="Proteomes" id="UP000298159"/>
    </source>
</evidence>
<accession>A0A4Z1CTS7</accession>
<gene>
    <name evidence="1" type="ORF">E5083_30520</name>
</gene>
<comment type="caution">
    <text evidence="1">The sequence shown here is derived from an EMBL/GenBank/DDBJ whole genome shotgun (WGS) entry which is preliminary data.</text>
</comment>